<dbReference type="EMBL" id="NPJF01000015">
    <property type="protein sequence ID" value="OYP56978.1"/>
    <property type="molecule type" value="Genomic_DNA"/>
</dbReference>
<name>A0AA37I1T1_SEGBR</name>
<accession>A0AA37I1T1</accession>
<dbReference type="RefSeq" id="WP_006283454.1">
    <property type="nucleotide sequence ID" value="NZ_BPTR01000001.1"/>
</dbReference>
<comment type="pathway">
    <text evidence="2 9">Amino-acid biosynthesis; L-tryptophan biosynthesis; L-tryptophan from chorismate: step 3/5.</text>
</comment>
<feature type="domain" description="N-(5'phosphoribosyl) anthranilate isomerase (PRAI)" evidence="10">
    <location>
        <begin position="74"/>
        <end position="230"/>
    </location>
</feature>
<dbReference type="SUPFAM" id="SSF51366">
    <property type="entry name" value="Ribulose-phoshate binding barrel"/>
    <property type="match status" value="1"/>
</dbReference>
<evidence type="ECO:0000256" key="2">
    <source>
        <dbReference type="ARBA" id="ARBA00004664"/>
    </source>
</evidence>
<comment type="caution">
    <text evidence="11">The sequence shown here is derived from an EMBL/GenBank/DDBJ whole genome shotgun (WGS) entry which is preliminary data.</text>
</comment>
<dbReference type="CDD" id="cd00405">
    <property type="entry name" value="PRAI"/>
    <property type="match status" value="1"/>
</dbReference>
<dbReference type="GeneID" id="72479475"/>
<protein>
    <recommendedName>
        <fullName evidence="4 9">N-(5'-phosphoribosyl)anthranilate isomerase</fullName>
        <shortName evidence="9">PRAI</shortName>
        <ecNumber evidence="3 9">5.3.1.24</ecNumber>
    </recommendedName>
</protein>
<reference evidence="11" key="2">
    <citation type="submission" date="2021-08" db="EMBL/GenBank/DDBJ databases">
        <title>Prevotella lacticifex sp. nov., isolated from rumen of cow.</title>
        <authorList>
            <person name="Shinkai T."/>
            <person name="Ikeyama N."/>
            <person name="Kumagai M."/>
            <person name="Ohmori H."/>
            <person name="Sakamoto M."/>
            <person name="Ohkuma M."/>
            <person name="Mitsumori M."/>
        </authorList>
    </citation>
    <scope>NUCLEOTIDE SEQUENCE</scope>
    <source>
        <strain evidence="11">DSM 11371</strain>
    </source>
</reference>
<dbReference type="HAMAP" id="MF_00135">
    <property type="entry name" value="PRAI"/>
    <property type="match status" value="1"/>
</dbReference>
<dbReference type="GO" id="GO:0000162">
    <property type="term" value="P:L-tryptophan biosynthetic process"/>
    <property type="evidence" value="ECO:0007669"/>
    <property type="project" value="UniProtKB-UniRule"/>
</dbReference>
<dbReference type="InterPro" id="IPR013785">
    <property type="entry name" value="Aldolase_TIM"/>
</dbReference>
<dbReference type="AlphaFoldDB" id="A0AA37I1T1"/>
<dbReference type="Pfam" id="PF00697">
    <property type="entry name" value="PRAI"/>
    <property type="match status" value="1"/>
</dbReference>
<evidence type="ECO:0000256" key="6">
    <source>
        <dbReference type="ARBA" id="ARBA00022822"/>
    </source>
</evidence>
<dbReference type="EMBL" id="BPTR01000001">
    <property type="protein sequence ID" value="GJG27465.1"/>
    <property type="molecule type" value="Genomic_DNA"/>
</dbReference>
<dbReference type="InterPro" id="IPR001240">
    <property type="entry name" value="PRAI_dom"/>
</dbReference>
<organism evidence="11 14">
    <name type="scientific">Segatella bryantii</name>
    <name type="common">Prevotella bryantii</name>
    <dbReference type="NCBI Taxonomy" id="77095"/>
    <lineage>
        <taxon>Bacteria</taxon>
        <taxon>Pseudomonadati</taxon>
        <taxon>Bacteroidota</taxon>
        <taxon>Bacteroidia</taxon>
        <taxon>Bacteroidales</taxon>
        <taxon>Prevotellaceae</taxon>
        <taxon>Segatella</taxon>
    </lineage>
</organism>
<evidence type="ECO:0000313" key="12">
    <source>
        <dbReference type="EMBL" id="OYP56978.1"/>
    </source>
</evidence>
<keyword evidence="5 9" id="KW-0028">Amino-acid biosynthesis</keyword>
<reference evidence="12 13" key="1">
    <citation type="submission" date="2017-08" db="EMBL/GenBank/DDBJ databases">
        <title>Comparative genomics of non-oral Prevotella species.</title>
        <authorList>
            <person name="Accetto T."/>
            <person name="Nograsek B."/>
            <person name="Avgustin G."/>
        </authorList>
    </citation>
    <scope>NUCLEOTIDE SEQUENCE [LARGE SCALE GENOMIC DNA]</scope>
    <source>
        <strain evidence="12 13">TC1-1</strain>
    </source>
</reference>
<dbReference type="PANTHER" id="PTHR42894">
    <property type="entry name" value="N-(5'-PHOSPHORIBOSYL)ANTHRANILATE ISOMERASE"/>
    <property type="match status" value="1"/>
</dbReference>
<evidence type="ECO:0000256" key="9">
    <source>
        <dbReference type="HAMAP-Rule" id="MF_00135"/>
    </source>
</evidence>
<dbReference type="Gene3D" id="3.20.20.70">
    <property type="entry name" value="Aldolase class I"/>
    <property type="match status" value="1"/>
</dbReference>
<dbReference type="Proteomes" id="UP000887043">
    <property type="component" value="Unassembled WGS sequence"/>
</dbReference>
<evidence type="ECO:0000256" key="3">
    <source>
        <dbReference type="ARBA" id="ARBA00012572"/>
    </source>
</evidence>
<keyword evidence="13" id="KW-1185">Reference proteome</keyword>
<evidence type="ECO:0000313" key="11">
    <source>
        <dbReference type="EMBL" id="GJG27465.1"/>
    </source>
</evidence>
<dbReference type="PANTHER" id="PTHR42894:SF1">
    <property type="entry name" value="N-(5'-PHOSPHORIBOSYL)ANTHRANILATE ISOMERASE"/>
    <property type="match status" value="1"/>
</dbReference>
<evidence type="ECO:0000256" key="1">
    <source>
        <dbReference type="ARBA" id="ARBA00001164"/>
    </source>
</evidence>
<evidence type="ECO:0000256" key="7">
    <source>
        <dbReference type="ARBA" id="ARBA00023141"/>
    </source>
</evidence>
<keyword evidence="8 9" id="KW-0413">Isomerase</keyword>
<keyword evidence="7 9" id="KW-0057">Aromatic amino acid biosynthesis</keyword>
<evidence type="ECO:0000313" key="14">
    <source>
        <dbReference type="Proteomes" id="UP000887043"/>
    </source>
</evidence>
<gene>
    <name evidence="9 11" type="primary">trpF</name>
    <name evidence="12" type="ORF">CIK91_01875</name>
    <name evidence="11" type="ORF">PRRU23_11650</name>
</gene>
<dbReference type="InterPro" id="IPR044643">
    <property type="entry name" value="TrpF_fam"/>
</dbReference>
<comment type="catalytic activity">
    <reaction evidence="1 9">
        <text>N-(5-phospho-beta-D-ribosyl)anthranilate = 1-(2-carboxyphenylamino)-1-deoxy-D-ribulose 5-phosphate</text>
        <dbReference type="Rhea" id="RHEA:21540"/>
        <dbReference type="ChEBI" id="CHEBI:18277"/>
        <dbReference type="ChEBI" id="CHEBI:58613"/>
        <dbReference type="EC" id="5.3.1.24"/>
    </reaction>
</comment>
<evidence type="ECO:0000259" key="10">
    <source>
        <dbReference type="Pfam" id="PF00697"/>
    </source>
</evidence>
<keyword evidence="6 9" id="KW-0822">Tryptophan biosynthesis</keyword>
<dbReference type="InterPro" id="IPR011060">
    <property type="entry name" value="RibuloseP-bd_barrel"/>
</dbReference>
<evidence type="ECO:0000256" key="4">
    <source>
        <dbReference type="ARBA" id="ARBA00022272"/>
    </source>
</evidence>
<dbReference type="Proteomes" id="UP000216189">
    <property type="component" value="Unassembled WGS sequence"/>
</dbReference>
<evidence type="ECO:0000313" key="13">
    <source>
        <dbReference type="Proteomes" id="UP000216189"/>
    </source>
</evidence>
<evidence type="ECO:0000256" key="8">
    <source>
        <dbReference type="ARBA" id="ARBA00023235"/>
    </source>
</evidence>
<dbReference type="GO" id="GO:0004640">
    <property type="term" value="F:phosphoribosylanthranilate isomerase activity"/>
    <property type="evidence" value="ECO:0007669"/>
    <property type="project" value="UniProtKB-UniRule"/>
</dbReference>
<comment type="similarity">
    <text evidence="9">Belongs to the TrpF family.</text>
</comment>
<sequence>MIIKVCGMREAENIREASQLDINLMGFIFYPKSKRYVSMLSSRAGIIPDYSPERFVYAVDQGGKPNFIFPKHIKKVGVFVDDMPQNIITQIYNYDLDYVQLHGNESPVMIDNLRRSVDPDIHPGLKIIKAISISNVADIMKCKAYEGHVDLFLFDTKCITVGGSGHQFDWSVLQAYQGDTPFLLSGGIGPDDVQQLKSFHHPKWAGIDVNSCFETEPALKNIKQLQEFIEKIRN</sequence>
<dbReference type="EC" id="5.3.1.24" evidence="3 9"/>
<proteinExistence type="inferred from homology"/>
<evidence type="ECO:0000256" key="5">
    <source>
        <dbReference type="ARBA" id="ARBA00022605"/>
    </source>
</evidence>